<dbReference type="AlphaFoldDB" id="I2FN21"/>
<evidence type="ECO:0000313" key="2">
    <source>
        <dbReference type="Proteomes" id="UP000006174"/>
    </source>
</evidence>
<sequence>MYAQVCIPESELALGQSIQLLHLWSIHAPPEDAPHCAFWEQDEAGLSLLDIAAASNSSAAIIGVDWNAVVFSMLDNYPP</sequence>
<name>I2FN21_USTHO</name>
<dbReference type="eggNOG" id="ENOG502SXUF">
    <property type="taxonomic scope" value="Eukaryota"/>
</dbReference>
<keyword evidence="2" id="KW-1185">Reference proteome</keyword>
<proteinExistence type="predicted"/>
<organism evidence="1 2">
    <name type="scientific">Ustilago hordei</name>
    <name type="common">Barley covered smut fungus</name>
    <dbReference type="NCBI Taxonomy" id="120017"/>
    <lineage>
        <taxon>Eukaryota</taxon>
        <taxon>Fungi</taxon>
        <taxon>Dikarya</taxon>
        <taxon>Basidiomycota</taxon>
        <taxon>Ustilaginomycotina</taxon>
        <taxon>Ustilaginomycetes</taxon>
        <taxon>Ustilaginales</taxon>
        <taxon>Ustilaginaceae</taxon>
        <taxon>Ustilago</taxon>
    </lineage>
</organism>
<gene>
    <name evidence="1" type="ORF">UHOR_13116</name>
</gene>
<accession>I2FN21</accession>
<protein>
    <submittedName>
        <fullName evidence="1">Uncharacterized protein</fullName>
    </submittedName>
</protein>
<comment type="caution">
    <text evidence="1">The sequence shown here is derived from an EMBL/GenBank/DDBJ whole genome shotgun (WGS) entry which is preliminary data.</text>
</comment>
<reference evidence="1 2" key="1">
    <citation type="journal article" date="2012" name="Plant Cell">
        <title>Genome comparison of barley and maize smut fungi reveals targeted loss of RNA silencing components and species-specific presence of transposable elements.</title>
        <authorList>
            <person name="Laurie J.D."/>
            <person name="Ali S."/>
            <person name="Linning R."/>
            <person name="Mannhaupt G."/>
            <person name="Wong P."/>
            <person name="Gueldener U."/>
            <person name="Muensterkoetter M."/>
            <person name="Moore R."/>
            <person name="Kahmann R."/>
            <person name="Bakkeren G."/>
            <person name="Schirawski J."/>
        </authorList>
    </citation>
    <scope>NUCLEOTIDE SEQUENCE [LARGE SCALE GENOMIC DNA]</scope>
    <source>
        <strain evidence="2">Uh4875-4</strain>
    </source>
</reference>
<dbReference type="Proteomes" id="UP000006174">
    <property type="component" value="Unassembled WGS sequence"/>
</dbReference>
<dbReference type="HOGENOM" id="CLU_2607812_0_0_1"/>
<evidence type="ECO:0000313" key="1">
    <source>
        <dbReference type="EMBL" id="CCF48314.1"/>
    </source>
</evidence>
<dbReference type="EMBL" id="CAGI01000133">
    <property type="protein sequence ID" value="CCF48314.1"/>
    <property type="molecule type" value="Genomic_DNA"/>
</dbReference>